<feature type="compositionally biased region" description="Polar residues" evidence="2">
    <location>
        <begin position="51"/>
        <end position="67"/>
    </location>
</feature>
<protein>
    <submittedName>
        <fullName evidence="4 5">Protein NPGR2</fullName>
    </submittedName>
</protein>
<dbReference type="KEGG" id="pda:103716254"/>
<dbReference type="RefSeq" id="XP_038972940.1">
    <property type="nucleotide sequence ID" value="XM_039117012.1"/>
</dbReference>
<evidence type="ECO:0000313" key="4">
    <source>
        <dbReference type="RefSeq" id="XP_008802400.2"/>
    </source>
</evidence>
<dbReference type="Proteomes" id="UP000228380">
    <property type="component" value="Chromosome 2"/>
</dbReference>
<evidence type="ECO:0000256" key="1">
    <source>
        <dbReference type="PROSITE-ProRule" id="PRU00339"/>
    </source>
</evidence>
<dbReference type="GeneID" id="103716254"/>
<name>A0A8B8ZFM6_PHODC</name>
<evidence type="ECO:0000256" key="2">
    <source>
        <dbReference type="SAM" id="MobiDB-lite"/>
    </source>
</evidence>
<proteinExistence type="predicted"/>
<dbReference type="Pfam" id="PF14559">
    <property type="entry name" value="TPR_19"/>
    <property type="match status" value="1"/>
</dbReference>
<reference evidence="4 5" key="2">
    <citation type="submission" date="2025-04" db="UniProtKB">
        <authorList>
            <consortium name="RefSeq"/>
        </authorList>
    </citation>
    <scope>IDENTIFICATION</scope>
    <source>
        <tissue evidence="4 5">Young leaves</tissue>
    </source>
</reference>
<dbReference type="SUPFAM" id="SSF48452">
    <property type="entry name" value="TPR-like"/>
    <property type="match status" value="2"/>
</dbReference>
<dbReference type="Gene3D" id="1.25.40.10">
    <property type="entry name" value="Tetratricopeptide repeat domain"/>
    <property type="match status" value="3"/>
</dbReference>
<keyword evidence="3" id="KW-1185">Reference proteome</keyword>
<dbReference type="InterPro" id="IPR043376">
    <property type="entry name" value="NPG1-like"/>
</dbReference>
<dbReference type="PANTHER" id="PTHR44102:SF1">
    <property type="entry name" value="OS10G0471400 PROTEIN"/>
    <property type="match status" value="1"/>
</dbReference>
<dbReference type="RefSeq" id="XP_038972935.1">
    <property type="nucleotide sequence ID" value="XM_039117007.1"/>
</dbReference>
<dbReference type="SMART" id="SM00028">
    <property type="entry name" value="TPR"/>
    <property type="match status" value="7"/>
</dbReference>
<dbReference type="AlphaFoldDB" id="A0A8B8ZFM6"/>
<dbReference type="PROSITE" id="PS50005">
    <property type="entry name" value="TPR"/>
    <property type="match status" value="1"/>
</dbReference>
<dbReference type="OrthoDB" id="29013at2759"/>
<evidence type="ECO:0000313" key="3">
    <source>
        <dbReference type="Proteomes" id="UP000228380"/>
    </source>
</evidence>
<dbReference type="InterPro" id="IPR019734">
    <property type="entry name" value="TPR_rpt"/>
</dbReference>
<accession>A0A8B8ZFM6</accession>
<evidence type="ECO:0000313" key="6">
    <source>
        <dbReference type="RefSeq" id="XP_038972940.1"/>
    </source>
</evidence>
<sequence length="729" mass="81034">MHGRKWKKGQAISSRLIPHNKMKCLCSGEQLKVDEMIQSSESVTTKDRSASGYSSQNGEGEQRLDTSNIEEAESSLREGVRLNYEEARALLGRLEYQRGNTEAALRVFDGIDIAAIAPKMKISISKRTERRKFRSHWDVPLMSKHAVSLLVEAIYLKARALQDLGRFKEAAQTCNIILDTVESASPEGLPENFTTDCKLQETVCKAVELLPELWKLAGFSHEGILSYRRALLSHWSLDAESVAKIQKEFAIFLLYGGCDASPPNLRSQMDGSFIPRNNIEEAILLLMILLRKFSLKRIEWDPSIIDHLIFALSVSGQLNSLASQIEELLPGVLDRKERYYTLALCYLGEDDNLTALNLLKKLLSAMEDPNCVKALLLASKVCGGNSAYAEEGVSFARRALSNLDRGCDQMESVANCLLGISLSSQARSSASDSERVSRQNEALEVLEKAERMMLGKDHRILFNLSLENAEQRKLDAALRYAKQLLKLEAGSNVKGWILLARIFSAQKRFVDAETIVNAALDQTGKWSQGELLRSKAKVQIAQGKLKNAVDTYTHLLATIQLRTKISSVGIKSSKGGKCDRSLEIETWHDLANIYISMSQWRDAEVCLSKLKSTSPYSAFGWHATGKLYEAKGLLKKALGAYTKALDLEPTHVASLVSTATVLRQLGNRPMAVVRSFLTDALQLDRTNHITWFNLGLLYKAEGGRSVLEAAECFQAAALLEETAPVEPFR</sequence>
<reference evidence="3" key="1">
    <citation type="journal article" date="2019" name="Nat. Commun.">
        <title>Genome-wide association mapping of date palm fruit traits.</title>
        <authorList>
            <person name="Hazzouri K.M."/>
            <person name="Gros-Balthazard M."/>
            <person name="Flowers J.M."/>
            <person name="Copetti D."/>
            <person name="Lemansour A."/>
            <person name="Lebrun M."/>
            <person name="Masmoudi K."/>
            <person name="Ferrand S."/>
            <person name="Dhar M.I."/>
            <person name="Fresquez Z.A."/>
            <person name="Rosas U."/>
            <person name="Zhang J."/>
            <person name="Talag J."/>
            <person name="Lee S."/>
            <person name="Kudrna D."/>
            <person name="Powell R.F."/>
            <person name="Leitch I.J."/>
            <person name="Krueger R.R."/>
            <person name="Wing R.A."/>
            <person name="Amiri K.M.A."/>
            <person name="Purugganan M.D."/>
        </authorList>
    </citation>
    <scope>NUCLEOTIDE SEQUENCE [LARGE SCALE GENOMIC DNA]</scope>
    <source>
        <strain evidence="3">cv. Khalas</strain>
    </source>
</reference>
<organism evidence="3 5">
    <name type="scientific">Phoenix dactylifera</name>
    <name type="common">Date palm</name>
    <dbReference type="NCBI Taxonomy" id="42345"/>
    <lineage>
        <taxon>Eukaryota</taxon>
        <taxon>Viridiplantae</taxon>
        <taxon>Streptophyta</taxon>
        <taxon>Embryophyta</taxon>
        <taxon>Tracheophyta</taxon>
        <taxon>Spermatophyta</taxon>
        <taxon>Magnoliopsida</taxon>
        <taxon>Liliopsida</taxon>
        <taxon>Arecaceae</taxon>
        <taxon>Coryphoideae</taxon>
        <taxon>Phoeniceae</taxon>
        <taxon>Phoenix</taxon>
    </lineage>
</organism>
<dbReference type="InterPro" id="IPR011990">
    <property type="entry name" value="TPR-like_helical_dom_sf"/>
</dbReference>
<evidence type="ECO:0000313" key="5">
    <source>
        <dbReference type="RefSeq" id="XP_038972935.1"/>
    </source>
</evidence>
<feature type="region of interest" description="Disordered" evidence="2">
    <location>
        <begin position="39"/>
        <end position="68"/>
    </location>
</feature>
<dbReference type="PANTHER" id="PTHR44102">
    <property type="entry name" value="PROTEIN NPG1"/>
    <property type="match status" value="1"/>
</dbReference>
<dbReference type="RefSeq" id="XP_008802400.2">
    <property type="nucleotide sequence ID" value="XM_008804178.4"/>
</dbReference>
<dbReference type="Pfam" id="PF13432">
    <property type="entry name" value="TPR_16"/>
    <property type="match status" value="1"/>
</dbReference>
<gene>
    <name evidence="4 5 6" type="primary">LOC103716254</name>
</gene>
<feature type="repeat" description="TPR" evidence="1">
    <location>
        <begin position="618"/>
        <end position="651"/>
    </location>
</feature>
<keyword evidence="1" id="KW-0802">TPR repeat</keyword>